<protein>
    <submittedName>
        <fullName evidence="4">Histidine phosphatase family protein</fullName>
    </submittedName>
</protein>
<dbReference type="PANTHER" id="PTHR46517">
    <property type="entry name" value="FRUCTOSE-2,6-BISPHOSPHATASE TIGAR"/>
    <property type="match status" value="1"/>
</dbReference>
<dbReference type="SMART" id="SM00855">
    <property type="entry name" value="PGAM"/>
    <property type="match status" value="1"/>
</dbReference>
<dbReference type="PANTHER" id="PTHR46517:SF1">
    <property type="entry name" value="FRUCTOSE-2,6-BISPHOSPHATASE TIGAR"/>
    <property type="match status" value="1"/>
</dbReference>
<dbReference type="Pfam" id="PF00300">
    <property type="entry name" value="His_Phos_1"/>
    <property type="match status" value="1"/>
</dbReference>
<dbReference type="GO" id="GO:0004331">
    <property type="term" value="F:fructose-2,6-bisphosphate 2-phosphatase activity"/>
    <property type="evidence" value="ECO:0007669"/>
    <property type="project" value="TreeGrafter"/>
</dbReference>
<proteinExistence type="predicted"/>
<comment type="caution">
    <text evidence="4">The sequence shown here is derived from an EMBL/GenBank/DDBJ whole genome shotgun (WGS) entry which is preliminary data.</text>
</comment>
<accession>A0A5C8PMT0</accession>
<gene>
    <name evidence="4" type="ORF">FHP25_13895</name>
</gene>
<name>A0A5C8PMT0_9HYPH</name>
<dbReference type="AlphaFoldDB" id="A0A5C8PMT0"/>
<dbReference type="InterPro" id="IPR051695">
    <property type="entry name" value="Phosphoglycerate_Mutase"/>
</dbReference>
<dbReference type="GO" id="GO:0045820">
    <property type="term" value="P:negative regulation of glycolytic process"/>
    <property type="evidence" value="ECO:0007669"/>
    <property type="project" value="TreeGrafter"/>
</dbReference>
<feature type="binding site" evidence="3">
    <location>
        <position position="97"/>
    </location>
    <ligand>
        <name>substrate</name>
    </ligand>
</feature>
<feature type="active site" description="Tele-phosphohistidine intermediate" evidence="2">
    <location>
        <position position="49"/>
    </location>
</feature>
<evidence type="ECO:0000313" key="5">
    <source>
        <dbReference type="Proteomes" id="UP000321638"/>
    </source>
</evidence>
<dbReference type="SUPFAM" id="SSF53254">
    <property type="entry name" value="Phosphoglycerate mutase-like"/>
    <property type="match status" value="1"/>
</dbReference>
<dbReference type="GO" id="GO:0005829">
    <property type="term" value="C:cytosol"/>
    <property type="evidence" value="ECO:0007669"/>
    <property type="project" value="TreeGrafter"/>
</dbReference>
<organism evidence="4 5">
    <name type="scientific">Vineibacter terrae</name>
    <dbReference type="NCBI Taxonomy" id="2586908"/>
    <lineage>
        <taxon>Bacteria</taxon>
        <taxon>Pseudomonadati</taxon>
        <taxon>Pseudomonadota</taxon>
        <taxon>Alphaproteobacteria</taxon>
        <taxon>Hyphomicrobiales</taxon>
        <taxon>Vineibacter</taxon>
    </lineage>
</organism>
<dbReference type="GO" id="GO:0043456">
    <property type="term" value="P:regulation of pentose-phosphate shunt"/>
    <property type="evidence" value="ECO:0007669"/>
    <property type="project" value="TreeGrafter"/>
</dbReference>
<evidence type="ECO:0000313" key="4">
    <source>
        <dbReference type="EMBL" id="TXL75734.1"/>
    </source>
</evidence>
<dbReference type="Proteomes" id="UP000321638">
    <property type="component" value="Unassembled WGS sequence"/>
</dbReference>
<evidence type="ECO:0000256" key="3">
    <source>
        <dbReference type="PIRSR" id="PIRSR613078-2"/>
    </source>
</evidence>
<keyword evidence="5" id="KW-1185">Reference proteome</keyword>
<dbReference type="InterPro" id="IPR029033">
    <property type="entry name" value="His_PPase_superfam"/>
</dbReference>
<evidence type="ECO:0000256" key="2">
    <source>
        <dbReference type="PIRSR" id="PIRSR613078-1"/>
    </source>
</evidence>
<evidence type="ECO:0000256" key="1">
    <source>
        <dbReference type="ARBA" id="ARBA00022801"/>
    </source>
</evidence>
<keyword evidence="1" id="KW-0378">Hydrolase</keyword>
<reference evidence="4 5" key="1">
    <citation type="submission" date="2019-06" db="EMBL/GenBank/DDBJ databases">
        <title>New taxonomy in bacterial strain CC-CFT640, isolated from vineyard.</title>
        <authorList>
            <person name="Lin S.-Y."/>
            <person name="Tsai C.-F."/>
            <person name="Young C.-C."/>
        </authorList>
    </citation>
    <scope>NUCLEOTIDE SEQUENCE [LARGE SCALE GENOMIC DNA]</scope>
    <source>
        <strain evidence="4 5">CC-CFT640</strain>
    </source>
</reference>
<dbReference type="EMBL" id="VDUZ01000013">
    <property type="protein sequence ID" value="TXL75734.1"/>
    <property type="molecule type" value="Genomic_DNA"/>
</dbReference>
<feature type="active site" description="Proton donor/acceptor" evidence="2">
    <location>
        <position position="121"/>
    </location>
</feature>
<dbReference type="OrthoDB" id="9781415at2"/>
<feature type="binding site" evidence="3">
    <location>
        <begin position="48"/>
        <end position="55"/>
    </location>
    <ligand>
        <name>substrate</name>
    </ligand>
</feature>
<dbReference type="Gene3D" id="3.40.50.1240">
    <property type="entry name" value="Phosphoglycerate mutase-like"/>
    <property type="match status" value="1"/>
</dbReference>
<sequence length="227" mass="24433">MPRPRFPARRVRMSTTASLENNAGQVALRAAARVAGLIAGRDRFLFLRHGRTAGNMGRIYQHPDIPLCDEGFCDADDAAQALREIAFDHIYASDMARAWLTAGRVAAVTGKPVAVRRALRERYFGDLIGTSSEGLDWRIDPPNGETMAGFIERTLSGVAELLVPGPMPLLISHGGVLRVLCGALDVELPVELTANALPLAFERDGGSGWRITPLMQPAPVPQTVGVA</sequence>
<dbReference type="CDD" id="cd07067">
    <property type="entry name" value="HP_PGM_like"/>
    <property type="match status" value="1"/>
</dbReference>
<dbReference type="InterPro" id="IPR013078">
    <property type="entry name" value="His_Pase_superF_clade-1"/>
</dbReference>